<dbReference type="Pfam" id="PF00560">
    <property type="entry name" value="LRR_1"/>
    <property type="match status" value="1"/>
</dbReference>
<comment type="caution">
    <text evidence="7">The sequence shown here is derived from an EMBL/GenBank/DDBJ whole genome shotgun (WGS) entry which is preliminary data.</text>
</comment>
<dbReference type="Pfam" id="PF13516">
    <property type="entry name" value="LRR_6"/>
    <property type="match status" value="3"/>
</dbReference>
<organism evidence="7 8">
    <name type="scientific">Paramuricea clavata</name>
    <name type="common">Red gorgonian</name>
    <name type="synonym">Violescent sea-whip</name>
    <dbReference type="NCBI Taxonomy" id="317549"/>
    <lineage>
        <taxon>Eukaryota</taxon>
        <taxon>Metazoa</taxon>
        <taxon>Cnidaria</taxon>
        <taxon>Anthozoa</taxon>
        <taxon>Octocorallia</taxon>
        <taxon>Malacalcyonacea</taxon>
        <taxon>Plexauridae</taxon>
        <taxon>Paramuricea</taxon>
    </lineage>
</organism>
<evidence type="ECO:0000256" key="1">
    <source>
        <dbReference type="ARBA" id="ARBA00004496"/>
    </source>
</evidence>
<dbReference type="Proteomes" id="UP001152795">
    <property type="component" value="Unassembled WGS sequence"/>
</dbReference>
<keyword evidence="5" id="KW-0547">Nucleotide-binding</keyword>
<dbReference type="SUPFAM" id="SSF52047">
    <property type="entry name" value="RNI-like"/>
    <property type="match status" value="1"/>
</dbReference>
<keyword evidence="4" id="KW-0677">Repeat</keyword>
<dbReference type="InterPro" id="IPR050637">
    <property type="entry name" value="NLRP_innate_immun_reg"/>
</dbReference>
<accession>A0A7D9I450</accession>
<reference evidence="7" key="1">
    <citation type="submission" date="2020-04" db="EMBL/GenBank/DDBJ databases">
        <authorList>
            <person name="Alioto T."/>
            <person name="Alioto T."/>
            <person name="Gomez Garrido J."/>
        </authorList>
    </citation>
    <scope>NUCLEOTIDE SEQUENCE</scope>
    <source>
        <strain evidence="7">A484AB</strain>
    </source>
</reference>
<dbReference type="Pfam" id="PF05729">
    <property type="entry name" value="NACHT"/>
    <property type="match status" value="1"/>
</dbReference>
<dbReference type="InterPro" id="IPR032675">
    <property type="entry name" value="LRR_dom_sf"/>
</dbReference>
<dbReference type="Gene3D" id="3.80.10.10">
    <property type="entry name" value="Ribonuclease Inhibitor"/>
    <property type="match status" value="2"/>
</dbReference>
<dbReference type="PANTHER" id="PTHR45690">
    <property type="entry name" value="NACHT, LRR AND PYD DOMAINS-CONTAINING PROTEIN 12"/>
    <property type="match status" value="1"/>
</dbReference>
<comment type="similarity">
    <text evidence="2">Belongs to the NLRP family.</text>
</comment>
<evidence type="ECO:0000313" key="8">
    <source>
        <dbReference type="Proteomes" id="UP001152795"/>
    </source>
</evidence>
<dbReference type="InterPro" id="IPR001611">
    <property type="entry name" value="Leu-rich_rpt"/>
</dbReference>
<keyword evidence="3" id="KW-0963">Cytoplasm</keyword>
<proteinExistence type="inferred from homology"/>
<dbReference type="GO" id="GO:0005829">
    <property type="term" value="C:cytosol"/>
    <property type="evidence" value="ECO:0007669"/>
    <property type="project" value="UniProtKB-SubCell"/>
</dbReference>
<name>A0A7D9I450_PARCT</name>
<dbReference type="InterPro" id="IPR027417">
    <property type="entry name" value="P-loop_NTPase"/>
</dbReference>
<keyword evidence="8" id="KW-1185">Reference proteome</keyword>
<evidence type="ECO:0000256" key="4">
    <source>
        <dbReference type="ARBA" id="ARBA00022737"/>
    </source>
</evidence>
<dbReference type="InterPro" id="IPR038359">
    <property type="entry name" value="Connexin_N_sf"/>
</dbReference>
<dbReference type="PROSITE" id="PS50837">
    <property type="entry name" value="NACHT"/>
    <property type="match status" value="1"/>
</dbReference>
<dbReference type="Gene3D" id="1.20.1440.80">
    <property type="entry name" value="Gap junction channel protein cysteine-rich domain"/>
    <property type="match status" value="1"/>
</dbReference>
<dbReference type="OrthoDB" id="120976at2759"/>
<dbReference type="SMART" id="SM00368">
    <property type="entry name" value="LRR_RI"/>
    <property type="match status" value="7"/>
</dbReference>
<keyword evidence="6" id="KW-0067">ATP-binding</keyword>
<dbReference type="EMBL" id="CACRXK020003248">
    <property type="protein sequence ID" value="CAB3998009.1"/>
    <property type="molecule type" value="Genomic_DNA"/>
</dbReference>
<gene>
    <name evidence="7" type="ORF">PACLA_8A035242</name>
</gene>
<evidence type="ECO:0000313" key="7">
    <source>
        <dbReference type="EMBL" id="CAB3998009.1"/>
    </source>
</evidence>
<dbReference type="InterPro" id="IPR007111">
    <property type="entry name" value="NACHT_NTPase"/>
</dbReference>
<dbReference type="Gene3D" id="3.40.50.300">
    <property type="entry name" value="P-loop containing nucleotide triphosphate hydrolases"/>
    <property type="match status" value="1"/>
</dbReference>
<protein>
    <submittedName>
        <fullName evidence="7">NACHT, LRR and PYD domains-containing 14-like</fullName>
    </submittedName>
</protein>
<evidence type="ECO:0000256" key="2">
    <source>
        <dbReference type="ARBA" id="ARBA00008665"/>
    </source>
</evidence>
<dbReference type="SUPFAM" id="SSF52540">
    <property type="entry name" value="P-loop containing nucleoside triphosphate hydrolases"/>
    <property type="match status" value="1"/>
</dbReference>
<dbReference type="AlphaFoldDB" id="A0A7D9I450"/>
<evidence type="ECO:0000256" key="5">
    <source>
        <dbReference type="ARBA" id="ARBA00022741"/>
    </source>
</evidence>
<dbReference type="GO" id="GO:0005524">
    <property type="term" value="F:ATP binding"/>
    <property type="evidence" value="ECO:0007669"/>
    <property type="project" value="UniProtKB-KW"/>
</dbReference>
<evidence type="ECO:0000256" key="3">
    <source>
        <dbReference type="ARBA" id="ARBA00022490"/>
    </source>
</evidence>
<comment type="subcellular location">
    <subcellularLocation>
        <location evidence="1">Cytoplasm</location>
    </subcellularLocation>
</comment>
<sequence>MIDAVNDYLAPKRFGIVTYICVIVHFLCGLVFTAVTAALRASENGKFSCSVDAKSTATYKKQVDQACFARYDQAYNSPLPLYGFVLLSIGLSVLVSVVYSLLVWKRVDEIESSNERQTDDEAEFRVHGQDWRIFNVFYRYFIHLVVRSLFGIIFTVVQHTYFYPNGFDLKFSCNLPPAEVTSNINTPKNANRHLNSTSVNCENATASEKWLWGIIVSAINIIVALIIFVEVIYLLPRLPILNRHSGVCWSDDTEFVIEYLLGKQYNVPGESEPLTSIENNPPHCSTQDYSTLDSVAQACSTLNDSIQDTRNQTTPDSVAQECTTMDNEIQDFGTEDCIDFYKQHVLNRSRAPDIIYGPNANIDDLYIDVVIHTGRAQHNFPEEMNRHEIYDVYMEVPQTSIRLERIDELFYPNRDTKGEFPCSILAIGRPGIGKTVLTEKILRDWVNGIDEYYSDKIVFFVKFRWFNENINKLTNIPLKTFLRFGTGLNEENFESIYEEIAKEPQKAILVFDGLDEYHGNPINCLDQSRIIPNDPNTGTSAMNLFIKLVLGDLLKGVTIVVTSRPTADDFYSRLDFDRNVEIIGFTSDKIEEYVGRFCDNNNTSYLKTKIWNHIKSSSELLNLCYIPVNCFIVCVTLSGCLSYPRNVTGALPTTLTELYKTAIDHFEKHHHRNADRNSMAHEALKKLQRLAFLGMESGQLIFDQVLFDDQMKKSGLLNSLSNPIFPLQTQFCFIHLTIQEFLAARHVTETLVPAEIKKFISDHVKSGNWHLVLQFIAGLLGKRIKNFDREYTECVFAFTESFKVTDGKIRVTYHEVFVLKCLKEVDDEEITKEVCETTAINDVAELYINPASYHLSPSDWAAVTFVCKHMKKLANLTLFEFAADCLPEVLGLLRKRCLNKLEMHMAEAHGTVADEIDQVFSALIELNCTLDHKHTKLTSLALGNFRMTETALPIMCNFFENGNTSQLEQLTLNRNGIDSHEISKLCEVLNNGHCPNFTHLDLGNNSIRDEGGMVLCDTLTKRLRKLNRLYVVQCWLTDRCIPMLGKALQDERCQLTDLSLANNAIGDEGVGMLFEDALTKEHCKLTKLNLSECSLTDQCIPSLCKALQNERCQLTVLSLRYNAISDKGVGMLFEDALTKEHCKLTELSLQQCLLTDQCIPSLCKALKDGQCVLTRVSLLLNNFTKNGKKLLRDTMNYKSCKVRGLQIVV</sequence>
<dbReference type="PANTHER" id="PTHR45690:SF19">
    <property type="entry name" value="NACHT, LRR AND PYD DOMAINS-CONTAINING PROTEIN 3"/>
    <property type="match status" value="1"/>
</dbReference>
<evidence type="ECO:0000256" key="6">
    <source>
        <dbReference type="ARBA" id="ARBA00022840"/>
    </source>
</evidence>